<protein>
    <submittedName>
        <fullName evidence="2">Uncharacterized protein</fullName>
    </submittedName>
</protein>
<feature type="region of interest" description="Disordered" evidence="1">
    <location>
        <begin position="90"/>
        <end position="127"/>
    </location>
</feature>
<name>A0A0D7AGE9_9AGAR</name>
<dbReference type="AlphaFoldDB" id="A0A0D7AGE9"/>
<evidence type="ECO:0000313" key="3">
    <source>
        <dbReference type="Proteomes" id="UP000054144"/>
    </source>
</evidence>
<dbReference type="Proteomes" id="UP000054144">
    <property type="component" value="Unassembled WGS sequence"/>
</dbReference>
<sequence>MNERRAEGKCKSSEPHAVRVTRNECCQEGTDVGAVPAITKRHVVRRKRIQWRFRKGKHKTRWDTIFLAGIRPWKQHPDGESGVRVRNLKEAKSSSHNGLRFQSSQRTKIRKGNESDRKRSINGPTGRNCEEAAAVDITMSIYRTHIVVVVAEKSLSFDMEPLSLGGVRLGTQIRAAEALNVEPPKTFQSQQKIDPLWVVAGRQSPIKFLQD</sequence>
<dbReference type="EMBL" id="KN881696">
    <property type="protein sequence ID" value="KIY49913.1"/>
    <property type="molecule type" value="Genomic_DNA"/>
</dbReference>
<organism evidence="2 3">
    <name type="scientific">Fistulina hepatica ATCC 64428</name>
    <dbReference type="NCBI Taxonomy" id="1128425"/>
    <lineage>
        <taxon>Eukaryota</taxon>
        <taxon>Fungi</taxon>
        <taxon>Dikarya</taxon>
        <taxon>Basidiomycota</taxon>
        <taxon>Agaricomycotina</taxon>
        <taxon>Agaricomycetes</taxon>
        <taxon>Agaricomycetidae</taxon>
        <taxon>Agaricales</taxon>
        <taxon>Fistulinaceae</taxon>
        <taxon>Fistulina</taxon>
    </lineage>
</organism>
<reference evidence="2 3" key="1">
    <citation type="journal article" date="2015" name="Fungal Genet. Biol.">
        <title>Evolution of novel wood decay mechanisms in Agaricales revealed by the genome sequences of Fistulina hepatica and Cylindrobasidium torrendii.</title>
        <authorList>
            <person name="Floudas D."/>
            <person name="Held B.W."/>
            <person name="Riley R."/>
            <person name="Nagy L.G."/>
            <person name="Koehler G."/>
            <person name="Ransdell A.S."/>
            <person name="Younus H."/>
            <person name="Chow J."/>
            <person name="Chiniquy J."/>
            <person name="Lipzen A."/>
            <person name="Tritt A."/>
            <person name="Sun H."/>
            <person name="Haridas S."/>
            <person name="LaButti K."/>
            <person name="Ohm R.A."/>
            <person name="Kues U."/>
            <person name="Blanchette R.A."/>
            <person name="Grigoriev I.V."/>
            <person name="Minto R.E."/>
            <person name="Hibbett D.S."/>
        </authorList>
    </citation>
    <scope>NUCLEOTIDE SEQUENCE [LARGE SCALE GENOMIC DNA]</scope>
    <source>
        <strain evidence="2 3">ATCC 64428</strain>
    </source>
</reference>
<keyword evidence="3" id="KW-1185">Reference proteome</keyword>
<evidence type="ECO:0000313" key="2">
    <source>
        <dbReference type="EMBL" id="KIY49913.1"/>
    </source>
</evidence>
<proteinExistence type="predicted"/>
<evidence type="ECO:0000256" key="1">
    <source>
        <dbReference type="SAM" id="MobiDB-lite"/>
    </source>
</evidence>
<accession>A0A0D7AGE9</accession>
<gene>
    <name evidence="2" type="ORF">FISHEDRAFT_57813</name>
</gene>
<feature type="compositionally biased region" description="Polar residues" evidence="1">
    <location>
        <begin position="94"/>
        <end position="106"/>
    </location>
</feature>